<name>A0A9P6KS19_9PLEO</name>
<dbReference type="Proteomes" id="UP000756921">
    <property type="component" value="Unassembled WGS sequence"/>
</dbReference>
<gene>
    <name evidence="2" type="ORF">PMIN01_05142</name>
</gene>
<dbReference type="EMBL" id="WJXW01000004">
    <property type="protein sequence ID" value="KAF9737363.1"/>
    <property type="molecule type" value="Genomic_DNA"/>
</dbReference>
<keyword evidence="3" id="KW-1185">Reference proteome</keyword>
<dbReference type="OrthoDB" id="10463871at2759"/>
<evidence type="ECO:0000313" key="2">
    <source>
        <dbReference type="EMBL" id="KAF9737363.1"/>
    </source>
</evidence>
<feature type="region of interest" description="Disordered" evidence="1">
    <location>
        <begin position="208"/>
        <end position="234"/>
    </location>
</feature>
<accession>A0A9P6KS19</accession>
<dbReference type="AlphaFoldDB" id="A0A9P6KS19"/>
<organism evidence="2 3">
    <name type="scientific">Paraphaeosphaeria minitans</name>
    <dbReference type="NCBI Taxonomy" id="565426"/>
    <lineage>
        <taxon>Eukaryota</taxon>
        <taxon>Fungi</taxon>
        <taxon>Dikarya</taxon>
        <taxon>Ascomycota</taxon>
        <taxon>Pezizomycotina</taxon>
        <taxon>Dothideomycetes</taxon>
        <taxon>Pleosporomycetidae</taxon>
        <taxon>Pleosporales</taxon>
        <taxon>Massarineae</taxon>
        <taxon>Didymosphaeriaceae</taxon>
        <taxon>Paraphaeosphaeria</taxon>
    </lineage>
</organism>
<comment type="caution">
    <text evidence="2">The sequence shown here is derived from an EMBL/GenBank/DDBJ whole genome shotgun (WGS) entry which is preliminary data.</text>
</comment>
<proteinExistence type="predicted"/>
<reference evidence="2" key="1">
    <citation type="journal article" date="2020" name="Mol. Plant Microbe Interact.">
        <title>Genome Sequence of the Biocontrol Agent Coniothyrium minitans strain Conio (IMI 134523).</title>
        <authorList>
            <person name="Patel D."/>
            <person name="Shittu T.A."/>
            <person name="Baroncelli R."/>
            <person name="Muthumeenakshi S."/>
            <person name="Osborne T.H."/>
            <person name="Janganan T.K."/>
            <person name="Sreenivasaprasad S."/>
        </authorList>
    </citation>
    <scope>NUCLEOTIDE SEQUENCE</scope>
    <source>
        <strain evidence="2">Conio</strain>
    </source>
</reference>
<protein>
    <recommendedName>
        <fullName evidence="4">F-box domain-containing protein</fullName>
    </recommendedName>
</protein>
<evidence type="ECO:0000313" key="3">
    <source>
        <dbReference type="Proteomes" id="UP000756921"/>
    </source>
</evidence>
<sequence>MLVDIISSLTKLQHLTLCIDTSFSLFEGAINASSGDVLLRLNTIQTLHVSKRFTHLLHYCPNVRNLAISRTPGEPAYDSAFSNGQQPSLVAPRVTQLELKGIVLLCRVARLVSLSLEFPNTQVLRLTENSTHCFQAWSCRVGENFQHVKVLAVSRQFSEPFLVCGPRNGSDGPAPFAGADDVARLAFGNIATLEELWLEPDNIARRVCGPEPGSSVGSTSYRGGQEDQVGSDPWTETDVRWVWTRPSDPLVRPVEWIV</sequence>
<evidence type="ECO:0008006" key="4">
    <source>
        <dbReference type="Google" id="ProtNLM"/>
    </source>
</evidence>
<evidence type="ECO:0000256" key="1">
    <source>
        <dbReference type="SAM" id="MobiDB-lite"/>
    </source>
</evidence>